<dbReference type="SUPFAM" id="SSF46689">
    <property type="entry name" value="Homeodomain-like"/>
    <property type="match status" value="1"/>
</dbReference>
<dbReference type="GO" id="GO:0000978">
    <property type="term" value="F:RNA polymerase II cis-regulatory region sequence-specific DNA binding"/>
    <property type="evidence" value="ECO:0007669"/>
    <property type="project" value="TreeGrafter"/>
</dbReference>
<keyword evidence="2 4" id="KW-0371">Homeobox</keyword>
<dbReference type="InterPro" id="IPR001356">
    <property type="entry name" value="HD"/>
</dbReference>
<evidence type="ECO:0000313" key="13">
    <source>
        <dbReference type="Proteomes" id="UP000663870"/>
    </source>
</evidence>
<keyword evidence="13" id="KW-1185">Reference proteome</keyword>
<protein>
    <recommendedName>
        <fullName evidence="7">Homeobox domain-containing protein</fullName>
    </recommendedName>
</protein>
<name>A0A815C192_9BILA</name>
<comment type="caution">
    <text evidence="10">The sequence shown here is derived from an EMBL/GenBank/DDBJ whole genome shotgun (WGS) entry which is preliminary data.</text>
</comment>
<comment type="subcellular location">
    <subcellularLocation>
        <location evidence="4 5">Nucleus</location>
    </subcellularLocation>
</comment>
<evidence type="ECO:0000313" key="12">
    <source>
        <dbReference type="Proteomes" id="UP000663864"/>
    </source>
</evidence>
<gene>
    <name evidence="11" type="ORF">JBS370_LOCUS3211</name>
    <name evidence="9" type="ORF">JXQ802_LOCUS24080</name>
    <name evidence="8" type="ORF">PYM288_LOCUS16195</name>
    <name evidence="10" type="ORF">ZHD862_LOCUS26726</name>
</gene>
<feature type="domain" description="Homeobox" evidence="7">
    <location>
        <begin position="113"/>
        <end position="173"/>
    </location>
</feature>
<evidence type="ECO:0000256" key="1">
    <source>
        <dbReference type="ARBA" id="ARBA00023125"/>
    </source>
</evidence>
<dbReference type="EMBL" id="CAJOBD010000135">
    <property type="protein sequence ID" value="CAF3589318.1"/>
    <property type="molecule type" value="Genomic_DNA"/>
</dbReference>
<accession>A0A815C192</accession>
<dbReference type="EMBL" id="CAJNOL010000773">
    <property type="protein sequence ID" value="CAF1194686.1"/>
    <property type="molecule type" value="Genomic_DNA"/>
</dbReference>
<evidence type="ECO:0000313" key="8">
    <source>
        <dbReference type="EMBL" id="CAF1032178.1"/>
    </source>
</evidence>
<evidence type="ECO:0000256" key="3">
    <source>
        <dbReference type="ARBA" id="ARBA00023242"/>
    </source>
</evidence>
<dbReference type="EMBL" id="CAJNOT010002035">
    <property type="protein sequence ID" value="CAF1277077.1"/>
    <property type="molecule type" value="Genomic_DNA"/>
</dbReference>
<dbReference type="PROSITE" id="PS00027">
    <property type="entry name" value="HOMEOBOX_1"/>
    <property type="match status" value="1"/>
</dbReference>
<evidence type="ECO:0000259" key="7">
    <source>
        <dbReference type="PROSITE" id="PS50071"/>
    </source>
</evidence>
<reference evidence="10" key="1">
    <citation type="submission" date="2021-02" db="EMBL/GenBank/DDBJ databases">
        <authorList>
            <person name="Nowell W R."/>
        </authorList>
    </citation>
    <scope>NUCLEOTIDE SEQUENCE</scope>
</reference>
<dbReference type="InterPro" id="IPR009057">
    <property type="entry name" value="Homeodomain-like_sf"/>
</dbReference>
<dbReference type="Proteomes" id="UP000663836">
    <property type="component" value="Unassembled WGS sequence"/>
</dbReference>
<dbReference type="Proteomes" id="UP000663870">
    <property type="component" value="Unassembled WGS sequence"/>
</dbReference>
<dbReference type="SMART" id="SM00389">
    <property type="entry name" value="HOX"/>
    <property type="match status" value="1"/>
</dbReference>
<dbReference type="InterPro" id="IPR017970">
    <property type="entry name" value="Homeobox_CS"/>
</dbReference>
<evidence type="ECO:0000256" key="4">
    <source>
        <dbReference type="PROSITE-ProRule" id="PRU00108"/>
    </source>
</evidence>
<dbReference type="Gene3D" id="1.10.10.60">
    <property type="entry name" value="Homeodomain-like"/>
    <property type="match status" value="1"/>
</dbReference>
<sequence length="179" mass="20913">MEDEHTSRLSSIASSYEENLSQLTFNPFWFTYSSILNSIRPITPIIRHNFKSIDELLSPISIPLIKIDDTGCNSQLSNSLESQENANDDDDDDDNIENLKPIPSSTPFIKKNNKTKKIRTAFTNNQKQYLDRFYLTNHYPDPTQMETLSHLLLLDEKVIRVWFQNKRSREKNYSKSNHN</sequence>
<organism evidence="10 12">
    <name type="scientific">Rotaria sordida</name>
    <dbReference type="NCBI Taxonomy" id="392033"/>
    <lineage>
        <taxon>Eukaryota</taxon>
        <taxon>Metazoa</taxon>
        <taxon>Spiralia</taxon>
        <taxon>Gnathifera</taxon>
        <taxon>Rotifera</taxon>
        <taxon>Eurotatoria</taxon>
        <taxon>Bdelloidea</taxon>
        <taxon>Philodinida</taxon>
        <taxon>Philodinidae</taxon>
        <taxon>Rotaria</taxon>
    </lineage>
</organism>
<evidence type="ECO:0000256" key="6">
    <source>
        <dbReference type="SAM" id="MobiDB-lite"/>
    </source>
</evidence>
<dbReference type="EMBL" id="CAJNOH010000412">
    <property type="protein sequence ID" value="CAF1032178.1"/>
    <property type="molecule type" value="Genomic_DNA"/>
</dbReference>
<dbReference type="PANTHER" id="PTHR24327:SF41">
    <property type="entry name" value="BRAIN-SPECIFIC HOMEOBOX PROTEIN"/>
    <property type="match status" value="1"/>
</dbReference>
<evidence type="ECO:0000256" key="2">
    <source>
        <dbReference type="ARBA" id="ARBA00023155"/>
    </source>
</evidence>
<dbReference type="PANTHER" id="PTHR24327">
    <property type="entry name" value="HOMEOBOX PROTEIN"/>
    <property type="match status" value="1"/>
</dbReference>
<feature type="compositionally biased region" description="Acidic residues" evidence="6">
    <location>
        <begin position="86"/>
        <end position="96"/>
    </location>
</feature>
<evidence type="ECO:0000256" key="5">
    <source>
        <dbReference type="RuleBase" id="RU000682"/>
    </source>
</evidence>
<feature type="DNA-binding region" description="Homeobox" evidence="4">
    <location>
        <begin position="115"/>
        <end position="174"/>
    </location>
</feature>
<dbReference type="AlphaFoldDB" id="A0A815C192"/>
<dbReference type="Pfam" id="PF00046">
    <property type="entry name" value="Homeodomain"/>
    <property type="match status" value="1"/>
</dbReference>
<keyword evidence="3 4" id="KW-0539">Nucleus</keyword>
<dbReference type="GO" id="GO:0000981">
    <property type="term" value="F:DNA-binding transcription factor activity, RNA polymerase II-specific"/>
    <property type="evidence" value="ECO:0007669"/>
    <property type="project" value="InterPro"/>
</dbReference>
<evidence type="ECO:0000313" key="11">
    <source>
        <dbReference type="EMBL" id="CAF3589318.1"/>
    </source>
</evidence>
<dbReference type="CDD" id="cd00086">
    <property type="entry name" value="homeodomain"/>
    <property type="match status" value="1"/>
</dbReference>
<feature type="region of interest" description="Disordered" evidence="6">
    <location>
        <begin position="77"/>
        <end position="107"/>
    </location>
</feature>
<dbReference type="InterPro" id="IPR050460">
    <property type="entry name" value="Distal-less_Homeobox_TF"/>
</dbReference>
<dbReference type="GO" id="GO:0005634">
    <property type="term" value="C:nucleus"/>
    <property type="evidence" value="ECO:0007669"/>
    <property type="project" value="UniProtKB-SubCell"/>
</dbReference>
<evidence type="ECO:0000313" key="9">
    <source>
        <dbReference type="EMBL" id="CAF1194686.1"/>
    </source>
</evidence>
<evidence type="ECO:0000313" key="10">
    <source>
        <dbReference type="EMBL" id="CAF1277077.1"/>
    </source>
</evidence>
<dbReference type="Proteomes" id="UP000663864">
    <property type="component" value="Unassembled WGS sequence"/>
</dbReference>
<dbReference type="PROSITE" id="PS50071">
    <property type="entry name" value="HOMEOBOX_2"/>
    <property type="match status" value="1"/>
</dbReference>
<proteinExistence type="predicted"/>
<dbReference type="Proteomes" id="UP000663854">
    <property type="component" value="Unassembled WGS sequence"/>
</dbReference>
<keyword evidence="1 4" id="KW-0238">DNA-binding</keyword>